<feature type="transmembrane region" description="Helical" evidence="1">
    <location>
        <begin position="60"/>
        <end position="79"/>
    </location>
</feature>
<dbReference type="KEGG" id="siw:GH266_21250"/>
<dbReference type="RefSeq" id="WP_158195614.1">
    <property type="nucleotide sequence ID" value="NZ_CP046908.1"/>
</dbReference>
<feature type="transmembrane region" description="Helical" evidence="1">
    <location>
        <begin position="7"/>
        <end position="29"/>
    </location>
</feature>
<keyword evidence="1" id="KW-1133">Transmembrane helix</keyword>
<evidence type="ECO:0000313" key="2">
    <source>
        <dbReference type="EMBL" id="QGZ36794.1"/>
    </source>
</evidence>
<proteinExistence type="predicted"/>
<evidence type="ECO:0000256" key="1">
    <source>
        <dbReference type="SAM" id="Phobius"/>
    </source>
</evidence>
<keyword evidence="1" id="KW-0472">Membrane</keyword>
<feature type="transmembrane region" description="Helical" evidence="1">
    <location>
        <begin position="85"/>
        <end position="107"/>
    </location>
</feature>
<gene>
    <name evidence="2" type="ORF">GH266_21250</name>
</gene>
<protein>
    <submittedName>
        <fullName evidence="2">Uncharacterized protein</fullName>
    </submittedName>
</protein>
<sequence length="116" mass="12036">MSILPDAARLAVVLHALSVVLVSVSMIGAASATSYFMILLAVVVTTFVLSLSFGSLVLCAANFSLIVIWCALVITSLAGHLSEGWLFLSLFVLLPAGLSTLGLFALVRVAAKRGVS</sequence>
<reference evidence="2 3" key="1">
    <citation type="submission" date="2019-12" db="EMBL/GenBank/DDBJ databases">
        <title>The genome of Stappia indica PHM037.</title>
        <authorList>
            <person name="Kacar D."/>
            <person name="Galan B."/>
            <person name="Canedo L."/>
            <person name="Rodriguez P."/>
            <person name="de la Calle F."/>
            <person name="Garcia J.L."/>
        </authorList>
    </citation>
    <scope>NUCLEOTIDE SEQUENCE [LARGE SCALE GENOMIC DNA]</scope>
    <source>
        <strain evidence="2 3">PHM037</strain>
    </source>
</reference>
<keyword evidence="1" id="KW-0812">Transmembrane</keyword>
<dbReference type="EMBL" id="CP046908">
    <property type="protein sequence ID" value="QGZ36794.1"/>
    <property type="molecule type" value="Genomic_DNA"/>
</dbReference>
<evidence type="ECO:0000313" key="3">
    <source>
        <dbReference type="Proteomes" id="UP000435648"/>
    </source>
</evidence>
<dbReference type="Proteomes" id="UP000435648">
    <property type="component" value="Chromosome"/>
</dbReference>
<feature type="transmembrane region" description="Helical" evidence="1">
    <location>
        <begin position="35"/>
        <end position="53"/>
    </location>
</feature>
<accession>A0A857CCQ4</accession>
<organism evidence="2 3">
    <name type="scientific">Stappia indica</name>
    <dbReference type="NCBI Taxonomy" id="538381"/>
    <lineage>
        <taxon>Bacteria</taxon>
        <taxon>Pseudomonadati</taxon>
        <taxon>Pseudomonadota</taxon>
        <taxon>Alphaproteobacteria</taxon>
        <taxon>Hyphomicrobiales</taxon>
        <taxon>Stappiaceae</taxon>
        <taxon>Stappia</taxon>
    </lineage>
</organism>
<name>A0A857CCQ4_9HYPH</name>
<dbReference type="AlphaFoldDB" id="A0A857CCQ4"/>